<keyword evidence="1" id="KW-0472">Membrane</keyword>
<feature type="transmembrane region" description="Helical" evidence="1">
    <location>
        <begin position="123"/>
        <end position="146"/>
    </location>
</feature>
<dbReference type="PANTHER" id="PTHR36435:SF1">
    <property type="entry name" value="CAAX AMINO TERMINAL PROTEASE FAMILY PROTEIN"/>
    <property type="match status" value="1"/>
</dbReference>
<gene>
    <name evidence="3" type="ORF">ENKNEFLB_02138</name>
</gene>
<name>A0ABX8EL06_9ACTN</name>
<dbReference type="InterPro" id="IPR052710">
    <property type="entry name" value="CAAX_protease"/>
</dbReference>
<evidence type="ECO:0000259" key="2">
    <source>
        <dbReference type="Pfam" id="PF02517"/>
    </source>
</evidence>
<feature type="transmembrane region" description="Helical" evidence="1">
    <location>
        <begin position="59"/>
        <end position="80"/>
    </location>
</feature>
<accession>A0ABX8EL06</accession>
<evidence type="ECO:0000256" key="1">
    <source>
        <dbReference type="SAM" id="Phobius"/>
    </source>
</evidence>
<dbReference type="Proteomes" id="UP000679307">
    <property type="component" value="Chromosome"/>
</dbReference>
<keyword evidence="1" id="KW-1133">Transmembrane helix</keyword>
<evidence type="ECO:0000313" key="3">
    <source>
        <dbReference type="EMBL" id="QVT79748.1"/>
    </source>
</evidence>
<keyword evidence="1" id="KW-0812">Transmembrane</keyword>
<feature type="transmembrane region" description="Helical" evidence="1">
    <location>
        <begin position="92"/>
        <end position="117"/>
    </location>
</feature>
<proteinExistence type="predicted"/>
<dbReference type="Pfam" id="PF02517">
    <property type="entry name" value="Rce1-like"/>
    <property type="match status" value="1"/>
</dbReference>
<protein>
    <recommendedName>
        <fullName evidence="2">CAAX prenyl protease 2/Lysostaphin resistance protein A-like domain-containing protein</fullName>
    </recommendedName>
</protein>
<dbReference type="RefSeq" id="WP_214059158.1">
    <property type="nucleotide sequence ID" value="NZ_BAAAHS010000068.1"/>
</dbReference>
<organism evidence="3 4">
    <name type="scientific">Nocardioides aquaticus</name>
    <dbReference type="NCBI Taxonomy" id="160826"/>
    <lineage>
        <taxon>Bacteria</taxon>
        <taxon>Bacillati</taxon>
        <taxon>Actinomycetota</taxon>
        <taxon>Actinomycetes</taxon>
        <taxon>Propionibacteriales</taxon>
        <taxon>Nocardioidaceae</taxon>
        <taxon>Nocardioides</taxon>
    </lineage>
</organism>
<feature type="transmembrane region" description="Helical" evidence="1">
    <location>
        <begin position="158"/>
        <end position="177"/>
    </location>
</feature>
<reference evidence="3 4" key="1">
    <citation type="submission" date="2021-05" db="EMBL/GenBank/DDBJ databases">
        <title>Complete genome of Nocardioides aquaticus KCTC 9944T isolated from meromictic and hypersaline Ekho Lake, Antarctica.</title>
        <authorList>
            <person name="Hwang K."/>
            <person name="Kim K.M."/>
            <person name="Choe H."/>
        </authorList>
    </citation>
    <scope>NUCLEOTIDE SEQUENCE [LARGE SCALE GENOMIC DNA]</scope>
    <source>
        <strain evidence="3 4">KCTC 9944</strain>
    </source>
</reference>
<sequence>MTITPHRRTGTPRGSRVRPTVAVGVTVAVVYTVVLSTIQQQSGIAYDEFFDSAYNAWRGPVLSLAIGSVLLVAFVAWARWDILWRDPERLPVPRLAFVLLGAFTVLVVVRASGIAYADIDTSLLVAVLCLGVLVGLSEELLFRGIFLRCMRNGHLSEGAAALWTATAFGLFHLPNVFLGTGPVGVVQVLLAGLSGIALYYFRVAGGAIVLAMVMHGLFDVTTFLSTDYGASWSTQVALPLQVVTWVLAGLVGLQLFRRARGYGVTSTGVVRMPTVGHPA</sequence>
<feature type="domain" description="CAAX prenyl protease 2/Lysostaphin resistance protein A-like" evidence="2">
    <location>
        <begin position="122"/>
        <end position="220"/>
    </location>
</feature>
<keyword evidence="4" id="KW-1185">Reference proteome</keyword>
<feature type="transmembrane region" description="Helical" evidence="1">
    <location>
        <begin position="21"/>
        <end position="39"/>
    </location>
</feature>
<dbReference type="InterPro" id="IPR003675">
    <property type="entry name" value="Rce1/LyrA-like_dom"/>
</dbReference>
<dbReference type="EMBL" id="CP075371">
    <property type="protein sequence ID" value="QVT79748.1"/>
    <property type="molecule type" value="Genomic_DNA"/>
</dbReference>
<dbReference type="PANTHER" id="PTHR36435">
    <property type="entry name" value="SLR1288 PROTEIN"/>
    <property type="match status" value="1"/>
</dbReference>
<evidence type="ECO:0000313" key="4">
    <source>
        <dbReference type="Proteomes" id="UP000679307"/>
    </source>
</evidence>